<evidence type="ECO:0000313" key="1">
    <source>
        <dbReference type="EMBL" id="JAH91430.1"/>
    </source>
</evidence>
<protein>
    <submittedName>
        <fullName evidence="1">Uncharacterized protein</fullName>
    </submittedName>
</protein>
<dbReference type="EMBL" id="GBXM01017147">
    <property type="protein sequence ID" value="JAH91430.1"/>
    <property type="molecule type" value="Transcribed_RNA"/>
</dbReference>
<proteinExistence type="predicted"/>
<name>A0A0E9WPD4_ANGAN</name>
<organism evidence="1">
    <name type="scientific">Anguilla anguilla</name>
    <name type="common">European freshwater eel</name>
    <name type="synonym">Muraena anguilla</name>
    <dbReference type="NCBI Taxonomy" id="7936"/>
    <lineage>
        <taxon>Eukaryota</taxon>
        <taxon>Metazoa</taxon>
        <taxon>Chordata</taxon>
        <taxon>Craniata</taxon>
        <taxon>Vertebrata</taxon>
        <taxon>Euteleostomi</taxon>
        <taxon>Actinopterygii</taxon>
        <taxon>Neopterygii</taxon>
        <taxon>Teleostei</taxon>
        <taxon>Anguilliformes</taxon>
        <taxon>Anguillidae</taxon>
        <taxon>Anguilla</taxon>
    </lineage>
</organism>
<reference evidence="1" key="1">
    <citation type="submission" date="2014-11" db="EMBL/GenBank/DDBJ databases">
        <authorList>
            <person name="Amaro Gonzalez C."/>
        </authorList>
    </citation>
    <scope>NUCLEOTIDE SEQUENCE</scope>
</reference>
<dbReference type="AlphaFoldDB" id="A0A0E9WPD4"/>
<reference evidence="1" key="2">
    <citation type="journal article" date="2015" name="Fish Shellfish Immunol.">
        <title>Early steps in the European eel (Anguilla anguilla)-Vibrio vulnificus interaction in the gills: Role of the RtxA13 toxin.</title>
        <authorList>
            <person name="Callol A."/>
            <person name="Pajuelo D."/>
            <person name="Ebbesson L."/>
            <person name="Teles M."/>
            <person name="MacKenzie S."/>
            <person name="Amaro C."/>
        </authorList>
    </citation>
    <scope>NUCLEOTIDE SEQUENCE</scope>
</reference>
<sequence length="150" mass="17055">MQRLLRLSSRQGLNALLSASVCWMGTRVNKTGLRQTPLSCPSLSGYAQRTNRFASFWLGFLLGNTHSASWSYVEKPGLRFTDHLFLNQVKGFEPLVSPMRSHFLSHQKRPELKKGYVRKEKLFFGLFTPLADRRNCCPVYTAVTLRGGTD</sequence>
<accession>A0A0E9WPD4</accession>